<dbReference type="Proteomes" id="UP001615411">
    <property type="component" value="Unassembled WGS sequence"/>
</dbReference>
<name>A0ACC7LRT7_9PSED</name>
<accession>A0ACC7LRT7</accession>
<gene>
    <name evidence="1" type="ORF">ACIKP7_05560</name>
</gene>
<sequence length="102" mass="12103">MNTNTLKQASLRLREKLEFYRHQDPAAGALLDSLEGLMSRAERQGIRTPMEPREIPGYRIFTETNLQEHTDLEAAYTNFYMELTQGRETEIYRIIRERMNKH</sequence>
<reference evidence="1" key="1">
    <citation type="submission" date="2024-10" db="EMBL/GenBank/DDBJ databases">
        <title>Aeromonas and Pseudomonas from the Cagarras Archipelago, Rio de Janeiro, Brazil.</title>
        <authorList>
            <person name="Canellas A.L.B."/>
            <person name="Laport M.S."/>
        </authorList>
    </citation>
    <scope>NUCLEOTIDE SEQUENCE</scope>
    <source>
        <strain evidence="1">ACP-7</strain>
    </source>
</reference>
<organism evidence="1 2">
    <name type="scientific">Pseudomonas caricapapayae</name>
    <dbReference type="NCBI Taxonomy" id="46678"/>
    <lineage>
        <taxon>Bacteria</taxon>
        <taxon>Pseudomonadati</taxon>
        <taxon>Pseudomonadota</taxon>
        <taxon>Gammaproteobacteria</taxon>
        <taxon>Pseudomonadales</taxon>
        <taxon>Pseudomonadaceae</taxon>
        <taxon>Pseudomonas</taxon>
    </lineage>
</organism>
<evidence type="ECO:0000313" key="1">
    <source>
        <dbReference type="EMBL" id="MFJ1337595.1"/>
    </source>
</evidence>
<keyword evidence="2" id="KW-1185">Reference proteome</keyword>
<comment type="caution">
    <text evidence="1">The sequence shown here is derived from an EMBL/GenBank/DDBJ whole genome shotgun (WGS) entry which is preliminary data.</text>
</comment>
<protein>
    <submittedName>
        <fullName evidence="1">Uncharacterized protein</fullName>
    </submittedName>
</protein>
<dbReference type="EMBL" id="JBIUGF010000011">
    <property type="protein sequence ID" value="MFJ1337595.1"/>
    <property type="molecule type" value="Genomic_DNA"/>
</dbReference>
<proteinExistence type="predicted"/>
<evidence type="ECO:0000313" key="2">
    <source>
        <dbReference type="Proteomes" id="UP001615411"/>
    </source>
</evidence>